<evidence type="ECO:0000313" key="4">
    <source>
        <dbReference type="Proteomes" id="UP000799324"/>
    </source>
</evidence>
<dbReference type="EMBL" id="MU004338">
    <property type="protein sequence ID" value="KAF2656268.1"/>
    <property type="molecule type" value="Genomic_DNA"/>
</dbReference>
<feature type="compositionally biased region" description="Low complexity" evidence="1">
    <location>
        <begin position="19"/>
        <end position="33"/>
    </location>
</feature>
<keyword evidence="4" id="KW-1185">Reference proteome</keyword>
<reference evidence="3" key="1">
    <citation type="journal article" date="2020" name="Stud. Mycol.">
        <title>101 Dothideomycetes genomes: a test case for predicting lifestyles and emergence of pathogens.</title>
        <authorList>
            <person name="Haridas S."/>
            <person name="Albert R."/>
            <person name="Binder M."/>
            <person name="Bloem J."/>
            <person name="Labutti K."/>
            <person name="Salamov A."/>
            <person name="Andreopoulos B."/>
            <person name="Baker S."/>
            <person name="Barry K."/>
            <person name="Bills G."/>
            <person name="Bluhm B."/>
            <person name="Cannon C."/>
            <person name="Castanera R."/>
            <person name="Culley D."/>
            <person name="Daum C."/>
            <person name="Ezra D."/>
            <person name="Gonzalez J."/>
            <person name="Henrissat B."/>
            <person name="Kuo A."/>
            <person name="Liang C."/>
            <person name="Lipzen A."/>
            <person name="Lutzoni F."/>
            <person name="Magnuson J."/>
            <person name="Mondo S."/>
            <person name="Nolan M."/>
            <person name="Ohm R."/>
            <person name="Pangilinan J."/>
            <person name="Park H.-J."/>
            <person name="Ramirez L."/>
            <person name="Alfaro M."/>
            <person name="Sun H."/>
            <person name="Tritt A."/>
            <person name="Yoshinaga Y."/>
            <person name="Zwiers L.-H."/>
            <person name="Turgeon B."/>
            <person name="Goodwin S."/>
            <person name="Spatafora J."/>
            <person name="Crous P."/>
            <person name="Grigoriev I."/>
        </authorList>
    </citation>
    <scope>NUCLEOTIDE SEQUENCE</scope>
    <source>
        <strain evidence="3">CBS 122681</strain>
    </source>
</reference>
<evidence type="ECO:0000259" key="2">
    <source>
        <dbReference type="Pfam" id="PF20236"/>
    </source>
</evidence>
<evidence type="ECO:0000256" key="1">
    <source>
        <dbReference type="SAM" id="MobiDB-lite"/>
    </source>
</evidence>
<accession>A0A6A6TBJ7</accession>
<dbReference type="AlphaFoldDB" id="A0A6A6TBJ7"/>
<gene>
    <name evidence="3" type="ORF">K491DRAFT_692120</name>
</gene>
<dbReference type="InterPro" id="IPR046528">
    <property type="entry name" value="DUF6593"/>
</dbReference>
<organism evidence="3 4">
    <name type="scientific">Lophiostoma macrostomum CBS 122681</name>
    <dbReference type="NCBI Taxonomy" id="1314788"/>
    <lineage>
        <taxon>Eukaryota</taxon>
        <taxon>Fungi</taxon>
        <taxon>Dikarya</taxon>
        <taxon>Ascomycota</taxon>
        <taxon>Pezizomycotina</taxon>
        <taxon>Dothideomycetes</taxon>
        <taxon>Pleosporomycetidae</taxon>
        <taxon>Pleosporales</taxon>
        <taxon>Lophiostomataceae</taxon>
        <taxon>Lophiostoma</taxon>
    </lineage>
</organism>
<dbReference type="Pfam" id="PF20236">
    <property type="entry name" value="DUF6593"/>
    <property type="match status" value="1"/>
</dbReference>
<evidence type="ECO:0000313" key="3">
    <source>
        <dbReference type="EMBL" id="KAF2656268.1"/>
    </source>
</evidence>
<feature type="domain" description="DUF6593" evidence="2">
    <location>
        <begin position="64"/>
        <end position="208"/>
    </location>
</feature>
<proteinExistence type="predicted"/>
<sequence length="223" mass="24856">MHSRLQERRANRLHQAPLHPQQTPQSQSQHQPQYSNPIMEFPIQAENGFTGRKTLTIFYPDGTTPAYFVQYKDGSKNNLTVHRGPATGEVIGHITLHKWHKHTDIDFPITSTGPQAVQVQPEGFASRIAVVDLPAAPQTNPFRWEQQSGIKNVGNFVLQDGAGTQIATYEKEAHSIGKRGKITLCVNLIQELQDQVFVAFVAVDEKARRKRQAAMKAANGGFP</sequence>
<name>A0A6A6TBJ7_9PLEO</name>
<feature type="compositionally biased region" description="Basic and acidic residues" evidence="1">
    <location>
        <begin position="1"/>
        <end position="10"/>
    </location>
</feature>
<dbReference type="Proteomes" id="UP000799324">
    <property type="component" value="Unassembled WGS sequence"/>
</dbReference>
<feature type="region of interest" description="Disordered" evidence="1">
    <location>
        <begin position="1"/>
        <end position="33"/>
    </location>
</feature>
<protein>
    <recommendedName>
        <fullName evidence="2">DUF6593 domain-containing protein</fullName>
    </recommendedName>
</protein>